<dbReference type="AlphaFoldDB" id="A0A8J4CTE3"/>
<feature type="compositionally biased region" description="Gly residues" evidence="1">
    <location>
        <begin position="47"/>
        <end position="58"/>
    </location>
</feature>
<dbReference type="Proteomes" id="UP000747110">
    <property type="component" value="Unassembled WGS sequence"/>
</dbReference>
<evidence type="ECO:0000313" key="3">
    <source>
        <dbReference type="Proteomes" id="UP000747110"/>
    </source>
</evidence>
<name>A0A8J4CTE3_9CHLO</name>
<keyword evidence="3" id="KW-1185">Reference proteome</keyword>
<evidence type="ECO:0000256" key="1">
    <source>
        <dbReference type="SAM" id="MobiDB-lite"/>
    </source>
</evidence>
<feature type="region of interest" description="Disordered" evidence="1">
    <location>
        <begin position="41"/>
        <end position="67"/>
    </location>
</feature>
<sequence>MLGLIVKTALRSSQLGQEIRYAWRQSPVTATLAAGRPAAVNGASARAGGGWRRPGARGGPVRDQERDQRWRAASLECSGNRCWLEMRGSGRAAPVGVAGQPHSGADFPEQPAVLHAYWKHLPDDRMGEERGDTSGDTKCTKRNRSSILSGCG</sequence>
<evidence type="ECO:0000313" key="2">
    <source>
        <dbReference type="EMBL" id="GIL88229.1"/>
    </source>
</evidence>
<accession>A0A8J4CTE3</accession>
<feature type="compositionally biased region" description="Basic and acidic residues" evidence="1">
    <location>
        <begin position="124"/>
        <end position="139"/>
    </location>
</feature>
<feature type="region of interest" description="Disordered" evidence="1">
    <location>
        <begin position="124"/>
        <end position="152"/>
    </location>
</feature>
<gene>
    <name evidence="2" type="ORF">Vretifemale_16174</name>
</gene>
<comment type="caution">
    <text evidence="2">The sequence shown here is derived from an EMBL/GenBank/DDBJ whole genome shotgun (WGS) entry which is preliminary data.</text>
</comment>
<protein>
    <submittedName>
        <fullName evidence="2">Uncharacterized protein</fullName>
    </submittedName>
</protein>
<reference evidence="2" key="1">
    <citation type="journal article" date="2021" name="Proc. Natl. Acad. Sci. U.S.A.">
        <title>Three genomes in the algal genus Volvox reveal the fate of a haploid sex-determining region after a transition to homothallism.</title>
        <authorList>
            <person name="Yamamoto K."/>
            <person name="Hamaji T."/>
            <person name="Kawai-Toyooka H."/>
            <person name="Matsuzaki R."/>
            <person name="Takahashi F."/>
            <person name="Nishimura Y."/>
            <person name="Kawachi M."/>
            <person name="Noguchi H."/>
            <person name="Minakuchi Y."/>
            <person name="Umen J.G."/>
            <person name="Toyoda A."/>
            <person name="Nozaki H."/>
        </authorList>
    </citation>
    <scope>NUCLEOTIDE SEQUENCE</scope>
    <source>
        <strain evidence="2">NIES-3786</strain>
    </source>
</reference>
<proteinExistence type="predicted"/>
<organism evidence="2 3">
    <name type="scientific">Volvox reticuliferus</name>
    <dbReference type="NCBI Taxonomy" id="1737510"/>
    <lineage>
        <taxon>Eukaryota</taxon>
        <taxon>Viridiplantae</taxon>
        <taxon>Chlorophyta</taxon>
        <taxon>core chlorophytes</taxon>
        <taxon>Chlorophyceae</taxon>
        <taxon>CS clade</taxon>
        <taxon>Chlamydomonadales</taxon>
        <taxon>Volvocaceae</taxon>
        <taxon>Volvox</taxon>
    </lineage>
</organism>
<dbReference type="EMBL" id="BNCP01000043">
    <property type="protein sequence ID" value="GIL88229.1"/>
    <property type="molecule type" value="Genomic_DNA"/>
</dbReference>